<feature type="non-terminal residue" evidence="3">
    <location>
        <position position="1"/>
    </location>
</feature>
<organism evidence="3">
    <name type="scientific">marine sediment metagenome</name>
    <dbReference type="NCBI Taxonomy" id="412755"/>
    <lineage>
        <taxon>unclassified sequences</taxon>
        <taxon>metagenomes</taxon>
        <taxon>ecological metagenomes</taxon>
    </lineage>
</organism>
<evidence type="ECO:0000256" key="1">
    <source>
        <dbReference type="SAM" id="Coils"/>
    </source>
</evidence>
<feature type="compositionally biased region" description="Polar residues" evidence="2">
    <location>
        <begin position="160"/>
        <end position="171"/>
    </location>
</feature>
<feature type="coiled-coil region" evidence="1">
    <location>
        <begin position="113"/>
        <end position="147"/>
    </location>
</feature>
<sequence length="251" mass="28879">LKRECSLNLDKEKEYAKQGYLKEKHLKTANETIITLEVSLSKFVQNFEVEKVAMLTTKQTQLDESLLECDGLKHLIKIKNKELRTLRRLSKEILDQRTEVEQFFIEALEQIKNEKLLEKQVLLKARNDEYRENLRQVIAAQKQAMDKMGHIKFPEIRAQTVPTGGQNSQAGGPTKGSERPRTPEIYGTNYNNNDNDENSDNDLHPDLKVDLNELSLDDRENVLRLLFAKINNIQTRVNIIPQHTLAPTSSG</sequence>
<gene>
    <name evidence="3" type="ORF">S03H2_57141</name>
</gene>
<evidence type="ECO:0000256" key="2">
    <source>
        <dbReference type="SAM" id="MobiDB-lite"/>
    </source>
</evidence>
<evidence type="ECO:0000313" key="3">
    <source>
        <dbReference type="EMBL" id="GAH78975.1"/>
    </source>
</evidence>
<dbReference type="PANTHER" id="PTHR14845">
    <property type="entry name" value="COILED-COIL DOMAIN-CONTAINING 166"/>
    <property type="match status" value="1"/>
</dbReference>
<dbReference type="EMBL" id="BARU01036606">
    <property type="protein sequence ID" value="GAH78975.1"/>
    <property type="molecule type" value="Genomic_DNA"/>
</dbReference>
<reference evidence="3" key="1">
    <citation type="journal article" date="2014" name="Front. Microbiol.">
        <title>High frequency of phylogenetically diverse reductive dehalogenase-homologous genes in deep subseafloor sedimentary metagenomes.</title>
        <authorList>
            <person name="Kawai M."/>
            <person name="Futagami T."/>
            <person name="Toyoda A."/>
            <person name="Takaki Y."/>
            <person name="Nishi S."/>
            <person name="Hori S."/>
            <person name="Arai W."/>
            <person name="Tsubouchi T."/>
            <person name="Morono Y."/>
            <person name="Uchiyama I."/>
            <person name="Ito T."/>
            <person name="Fujiyama A."/>
            <person name="Inagaki F."/>
            <person name="Takami H."/>
        </authorList>
    </citation>
    <scope>NUCLEOTIDE SEQUENCE</scope>
    <source>
        <strain evidence="3">Expedition CK06-06</strain>
    </source>
</reference>
<accession>X1JBW7</accession>
<name>X1JBW7_9ZZZZ</name>
<keyword evidence="1" id="KW-0175">Coiled coil</keyword>
<feature type="non-terminal residue" evidence="3">
    <location>
        <position position="251"/>
    </location>
</feature>
<feature type="region of interest" description="Disordered" evidence="2">
    <location>
        <begin position="159"/>
        <end position="204"/>
    </location>
</feature>
<dbReference type="PANTHER" id="PTHR14845:SF0">
    <property type="entry name" value="DUF4515 DOMAIN-CONTAINING PROTEIN"/>
    <property type="match status" value="1"/>
</dbReference>
<proteinExistence type="predicted"/>
<dbReference type="AlphaFoldDB" id="X1JBW7"/>
<protein>
    <submittedName>
        <fullName evidence="3">Uncharacterized protein</fullName>
    </submittedName>
</protein>
<comment type="caution">
    <text evidence="3">The sequence shown here is derived from an EMBL/GenBank/DDBJ whole genome shotgun (WGS) entry which is preliminary data.</text>
</comment>